<evidence type="ECO:0000259" key="8">
    <source>
        <dbReference type="Pfam" id="PF01636"/>
    </source>
</evidence>
<protein>
    <recommendedName>
        <fullName evidence="3">S-methyl-5-thioribose kinase</fullName>
        <ecNumber evidence="3">2.7.1.100</ecNumber>
    </recommendedName>
</protein>
<dbReference type="SUPFAM" id="SSF56112">
    <property type="entry name" value="Protein kinase-like (PK-like)"/>
    <property type="match status" value="1"/>
</dbReference>
<dbReference type="PANTHER" id="PTHR34273">
    <property type="entry name" value="METHYLTHIORIBOSE KINASE"/>
    <property type="match status" value="1"/>
</dbReference>
<comment type="caution">
    <text evidence="9">The sequence shown here is derived from an EMBL/GenBank/DDBJ whole genome shotgun (WGS) entry which is preliminary data.</text>
</comment>
<keyword evidence="4 9" id="KW-0808">Transferase</keyword>
<dbReference type="InterPro" id="IPR002575">
    <property type="entry name" value="Aminoglycoside_PTrfase"/>
</dbReference>
<dbReference type="Proteomes" id="UP001265259">
    <property type="component" value="Unassembled WGS sequence"/>
</dbReference>
<evidence type="ECO:0000256" key="6">
    <source>
        <dbReference type="ARBA" id="ARBA00022777"/>
    </source>
</evidence>
<comment type="subunit">
    <text evidence="2">Homodimer.</text>
</comment>
<comment type="similarity">
    <text evidence="1">Belongs to the methylthioribose kinase family.</text>
</comment>
<evidence type="ECO:0000256" key="5">
    <source>
        <dbReference type="ARBA" id="ARBA00022741"/>
    </source>
</evidence>
<name>A0ABU3DHK6_9RHOB</name>
<evidence type="ECO:0000256" key="1">
    <source>
        <dbReference type="ARBA" id="ARBA00010165"/>
    </source>
</evidence>
<dbReference type="PIRSF" id="PIRSF031134">
    <property type="entry name" value="MTRK"/>
    <property type="match status" value="1"/>
</dbReference>
<dbReference type="EC" id="2.7.1.100" evidence="3"/>
<dbReference type="PANTHER" id="PTHR34273:SF2">
    <property type="entry name" value="METHYLTHIORIBOSE KINASE"/>
    <property type="match status" value="1"/>
</dbReference>
<proteinExistence type="inferred from homology"/>
<dbReference type="NCBIfam" id="TIGR01767">
    <property type="entry name" value="MTRK"/>
    <property type="match status" value="1"/>
</dbReference>
<evidence type="ECO:0000313" key="10">
    <source>
        <dbReference type="Proteomes" id="UP001265259"/>
    </source>
</evidence>
<dbReference type="Pfam" id="PF01636">
    <property type="entry name" value="APH"/>
    <property type="match status" value="1"/>
</dbReference>
<dbReference type="InterPro" id="IPR011009">
    <property type="entry name" value="Kinase-like_dom_sf"/>
</dbReference>
<keyword evidence="10" id="KW-1185">Reference proteome</keyword>
<sequence>MQSYPVPPGYARMGAAALPRLLADLPGVPERLGGGPDRWSAGEISDGNMNAVFRVRGPAGSVVVKQALPYIRSIGESWPFPVSRATFEHRAMIEHGTHAPGQLPELIGWREDLALIVMEDLSEHVVLRHALVAGRRFPRLAQDLGRYLARTLVLTSDHAMTTSRKTRLVEAFAGNAVLCQTTQDVVFTGPYWNAPLNRLTPGQEALAAEFRSDGALKAAATEMKHIFRSRAEALIHGDLHTGSVMVRRGDTRVIDPEWAFMGPMAFDIGALIGNLLLAHASQPGHAGERTDHAEWILETAAGLWAAFAREFRTLARPDADGTLIPEVAGDGTADAFIDARLRDIFAETLGFAGAKMIRRILGISHVEDFEMIADVPTRAACEAVALRTARRLLLERRSLTSMAEVTALARAMSAGE</sequence>
<evidence type="ECO:0000256" key="2">
    <source>
        <dbReference type="ARBA" id="ARBA00011738"/>
    </source>
</evidence>
<keyword evidence="7" id="KW-0067">ATP-binding</keyword>
<reference evidence="9 10" key="1">
    <citation type="submission" date="2023-09" db="EMBL/GenBank/DDBJ databases">
        <authorList>
            <person name="Rey-Velasco X."/>
        </authorList>
    </citation>
    <scope>NUCLEOTIDE SEQUENCE [LARGE SCALE GENOMIC DNA]</scope>
    <source>
        <strain evidence="9 10">F158</strain>
    </source>
</reference>
<dbReference type="EMBL" id="JAVRHL010000003">
    <property type="protein sequence ID" value="MDT0683210.1"/>
    <property type="molecule type" value="Genomic_DNA"/>
</dbReference>
<evidence type="ECO:0000313" key="9">
    <source>
        <dbReference type="EMBL" id="MDT0683210.1"/>
    </source>
</evidence>
<feature type="domain" description="Aminoglycoside phosphotransferase" evidence="8">
    <location>
        <begin position="43"/>
        <end position="281"/>
    </location>
</feature>
<dbReference type="GO" id="GO:0046522">
    <property type="term" value="F:S-methyl-5-thioribose kinase activity"/>
    <property type="evidence" value="ECO:0007669"/>
    <property type="project" value="UniProtKB-EC"/>
</dbReference>
<evidence type="ECO:0000256" key="7">
    <source>
        <dbReference type="ARBA" id="ARBA00022840"/>
    </source>
</evidence>
<organism evidence="9 10">
    <name type="scientific">Tropicimonas omnivorans</name>
    <dbReference type="NCBI Taxonomy" id="3075590"/>
    <lineage>
        <taxon>Bacteria</taxon>
        <taxon>Pseudomonadati</taxon>
        <taxon>Pseudomonadota</taxon>
        <taxon>Alphaproteobacteria</taxon>
        <taxon>Rhodobacterales</taxon>
        <taxon>Roseobacteraceae</taxon>
        <taxon>Tropicimonas</taxon>
    </lineage>
</organism>
<dbReference type="Gene3D" id="3.90.1200.10">
    <property type="match status" value="1"/>
</dbReference>
<evidence type="ECO:0000256" key="4">
    <source>
        <dbReference type="ARBA" id="ARBA00022679"/>
    </source>
</evidence>
<keyword evidence="5" id="KW-0547">Nucleotide-binding</keyword>
<keyword evidence="6 9" id="KW-0418">Kinase</keyword>
<gene>
    <name evidence="9" type="primary">mtnK</name>
    <name evidence="9" type="ORF">RM543_10970</name>
</gene>
<dbReference type="RefSeq" id="WP_311691550.1">
    <property type="nucleotide sequence ID" value="NZ_JAVRHL010000003.1"/>
</dbReference>
<dbReference type="InterPro" id="IPR009212">
    <property type="entry name" value="Methylthioribose_kinase"/>
</dbReference>
<dbReference type="Gene3D" id="3.30.200.20">
    <property type="entry name" value="Phosphorylase Kinase, domain 1"/>
    <property type="match status" value="1"/>
</dbReference>
<accession>A0ABU3DHK6</accession>
<evidence type="ECO:0000256" key="3">
    <source>
        <dbReference type="ARBA" id="ARBA00012128"/>
    </source>
</evidence>